<protein>
    <submittedName>
        <fullName evidence="1">Uncharacterized protein</fullName>
    </submittedName>
</protein>
<sequence length="93" mass="10536">MWRRLVTVSTRSCLASRFNTRSASSSCSRSCFSCPHCSHDAKANPLVRDSPLSTTRADRLGRSLRELLAREPLFEGFEEMEERAVRLDRGGFL</sequence>
<comment type="caution">
    <text evidence="1">The sequence shown here is derived from an EMBL/GenBank/DDBJ whole genome shotgun (WGS) entry which is preliminary data.</text>
</comment>
<dbReference type="RefSeq" id="WP_394316166.1">
    <property type="nucleotide sequence ID" value="NZ_JBHMQV010000001.1"/>
</dbReference>
<keyword evidence="2" id="KW-1185">Reference proteome</keyword>
<accession>A0ABV6T922</accession>
<evidence type="ECO:0000313" key="1">
    <source>
        <dbReference type="EMBL" id="MFC0842294.1"/>
    </source>
</evidence>
<proteinExistence type="predicted"/>
<dbReference type="EMBL" id="JBHMQV010000001">
    <property type="protein sequence ID" value="MFC0842294.1"/>
    <property type="molecule type" value="Genomic_DNA"/>
</dbReference>
<gene>
    <name evidence="1" type="ORF">ACFH04_00870</name>
</gene>
<organism evidence="1 2">
    <name type="scientific">Streptomyces noboritoensis</name>
    <dbReference type="NCBI Taxonomy" id="67337"/>
    <lineage>
        <taxon>Bacteria</taxon>
        <taxon>Bacillati</taxon>
        <taxon>Actinomycetota</taxon>
        <taxon>Actinomycetes</taxon>
        <taxon>Kitasatosporales</taxon>
        <taxon>Streptomycetaceae</taxon>
        <taxon>Streptomyces</taxon>
    </lineage>
</organism>
<evidence type="ECO:0000313" key="2">
    <source>
        <dbReference type="Proteomes" id="UP001589887"/>
    </source>
</evidence>
<reference evidence="1 2" key="1">
    <citation type="submission" date="2024-09" db="EMBL/GenBank/DDBJ databases">
        <authorList>
            <person name="Sun Q."/>
            <person name="Mori K."/>
        </authorList>
    </citation>
    <scope>NUCLEOTIDE SEQUENCE [LARGE SCALE GENOMIC DNA]</scope>
    <source>
        <strain evidence="1 2">JCM 4557</strain>
    </source>
</reference>
<dbReference type="Proteomes" id="UP001589887">
    <property type="component" value="Unassembled WGS sequence"/>
</dbReference>
<name>A0ABV6T922_9ACTN</name>